<evidence type="ECO:0008006" key="6">
    <source>
        <dbReference type="Google" id="ProtNLM"/>
    </source>
</evidence>
<protein>
    <recommendedName>
        <fullName evidence="6">DUF4446 domain-containing protein</fullName>
    </recommendedName>
</protein>
<dbReference type="Proteomes" id="UP000231474">
    <property type="component" value="Unassembled WGS sequence"/>
</dbReference>
<dbReference type="InterPro" id="IPR027981">
    <property type="entry name" value="DUF4446"/>
</dbReference>
<keyword evidence="3" id="KW-0812">Transmembrane</keyword>
<feature type="coiled-coil region" evidence="1">
    <location>
        <begin position="49"/>
        <end position="76"/>
    </location>
</feature>
<evidence type="ECO:0000256" key="3">
    <source>
        <dbReference type="SAM" id="Phobius"/>
    </source>
</evidence>
<accession>A0A2M8L4N9</accession>
<feature type="transmembrane region" description="Helical" evidence="3">
    <location>
        <begin position="6"/>
        <end position="27"/>
    </location>
</feature>
<keyword evidence="3" id="KW-0472">Membrane</keyword>
<proteinExistence type="predicted"/>
<keyword evidence="3" id="KW-1133">Transmembrane helix</keyword>
<sequence>MLLNQEVLLVLFGALFIWLGALSFFLFRAVSHYRKLTTGVTKGDLGSILEKILKEEKESTETIDKLLKRIEGLEKDGTFHVQKTGLVRFNPFSDTGGSHSFALAILDGRDDGIVISSLHSRDQTRIYSKPVKSGKPVSYEFSKEEKEAIGKAQKH</sequence>
<comment type="caution">
    <text evidence="4">The sequence shown here is derived from an EMBL/GenBank/DDBJ whole genome shotgun (WGS) entry which is preliminary data.</text>
</comment>
<dbReference type="AlphaFoldDB" id="A0A2M8L4N9"/>
<evidence type="ECO:0000313" key="5">
    <source>
        <dbReference type="Proteomes" id="UP000231474"/>
    </source>
</evidence>
<dbReference type="EMBL" id="PFEK01000003">
    <property type="protein sequence ID" value="PJE67856.1"/>
    <property type="molecule type" value="Genomic_DNA"/>
</dbReference>
<feature type="region of interest" description="Disordered" evidence="2">
    <location>
        <begin position="132"/>
        <end position="155"/>
    </location>
</feature>
<organism evidence="4 5">
    <name type="scientific">Candidatus Shapirobacteria bacterium CG10_big_fil_rev_8_21_14_0_10_40_9</name>
    <dbReference type="NCBI Taxonomy" id="1974888"/>
    <lineage>
        <taxon>Bacteria</taxon>
        <taxon>Candidatus Shapironibacteriota</taxon>
    </lineage>
</organism>
<evidence type="ECO:0000313" key="4">
    <source>
        <dbReference type="EMBL" id="PJE67856.1"/>
    </source>
</evidence>
<evidence type="ECO:0000256" key="2">
    <source>
        <dbReference type="SAM" id="MobiDB-lite"/>
    </source>
</evidence>
<gene>
    <name evidence="4" type="ORF">COU95_00120</name>
</gene>
<evidence type="ECO:0000256" key="1">
    <source>
        <dbReference type="SAM" id="Coils"/>
    </source>
</evidence>
<keyword evidence="1" id="KW-0175">Coiled coil</keyword>
<reference evidence="5" key="1">
    <citation type="submission" date="2017-09" db="EMBL/GenBank/DDBJ databases">
        <title>Depth-based differentiation of microbial function through sediment-hosted aquifers and enrichment of novel symbionts in the deep terrestrial subsurface.</title>
        <authorList>
            <person name="Probst A.J."/>
            <person name="Ladd B."/>
            <person name="Jarett J.K."/>
            <person name="Geller-Mcgrath D.E."/>
            <person name="Sieber C.M.K."/>
            <person name="Emerson J.B."/>
            <person name="Anantharaman K."/>
            <person name="Thomas B.C."/>
            <person name="Malmstrom R."/>
            <person name="Stieglmeier M."/>
            <person name="Klingl A."/>
            <person name="Woyke T."/>
            <person name="Ryan C.M."/>
            <person name="Banfield J.F."/>
        </authorList>
    </citation>
    <scope>NUCLEOTIDE SEQUENCE [LARGE SCALE GENOMIC DNA]</scope>
</reference>
<dbReference type="Pfam" id="PF14584">
    <property type="entry name" value="DUF4446"/>
    <property type="match status" value="1"/>
</dbReference>
<name>A0A2M8L4N9_9BACT</name>